<evidence type="ECO:0000256" key="2">
    <source>
        <dbReference type="ARBA" id="ARBA00007299"/>
    </source>
</evidence>
<dbReference type="AlphaFoldDB" id="A0A8H3FR66"/>
<dbReference type="Pfam" id="PF04042">
    <property type="entry name" value="DNA_pol_E_B"/>
    <property type="match status" value="1"/>
</dbReference>
<evidence type="ECO:0000259" key="9">
    <source>
        <dbReference type="Pfam" id="PF22062"/>
    </source>
</evidence>
<keyword evidence="11" id="KW-1185">Reference proteome</keyword>
<dbReference type="Pfam" id="PF22062">
    <property type="entry name" value="OB_DPOA2"/>
    <property type="match status" value="1"/>
</dbReference>
<name>A0A8H3FR66_9LECA</name>
<gene>
    <name evidence="10" type="ORF">GOMPHAMPRED_003964</name>
</gene>
<dbReference type="OrthoDB" id="336885at2759"/>
<comment type="subcellular location">
    <subcellularLocation>
        <location evidence="1 6">Nucleus</location>
    </subcellularLocation>
</comment>
<organism evidence="10 11">
    <name type="scientific">Gomphillus americanus</name>
    <dbReference type="NCBI Taxonomy" id="1940652"/>
    <lineage>
        <taxon>Eukaryota</taxon>
        <taxon>Fungi</taxon>
        <taxon>Dikarya</taxon>
        <taxon>Ascomycota</taxon>
        <taxon>Pezizomycotina</taxon>
        <taxon>Lecanoromycetes</taxon>
        <taxon>OSLEUM clade</taxon>
        <taxon>Ostropomycetidae</taxon>
        <taxon>Ostropales</taxon>
        <taxon>Graphidaceae</taxon>
        <taxon>Gomphilloideae</taxon>
        <taxon>Gomphillus</taxon>
    </lineage>
</organism>
<dbReference type="GO" id="GO:0003677">
    <property type="term" value="F:DNA binding"/>
    <property type="evidence" value="ECO:0007669"/>
    <property type="project" value="InterPro"/>
</dbReference>
<dbReference type="PANTHER" id="PTHR23061:SF12">
    <property type="entry name" value="DNA POLYMERASE ALPHA SUBUNIT B"/>
    <property type="match status" value="1"/>
</dbReference>
<comment type="similarity">
    <text evidence="2 6">Belongs to the DNA polymerase alpha subunit B family.</text>
</comment>
<dbReference type="PIRSF" id="PIRSF018300">
    <property type="entry name" value="DNA_pol_alph_2"/>
    <property type="match status" value="1"/>
</dbReference>
<evidence type="ECO:0000313" key="10">
    <source>
        <dbReference type="EMBL" id="CAF9925776.1"/>
    </source>
</evidence>
<evidence type="ECO:0000256" key="7">
    <source>
        <dbReference type="SAM" id="MobiDB-lite"/>
    </source>
</evidence>
<evidence type="ECO:0000259" key="8">
    <source>
        <dbReference type="Pfam" id="PF04042"/>
    </source>
</evidence>
<dbReference type="InterPro" id="IPR007185">
    <property type="entry name" value="DNA_pol_a/d/e_bsu"/>
</dbReference>
<protein>
    <recommendedName>
        <fullName evidence="3 6">DNA polymerase alpha subunit B</fullName>
    </recommendedName>
</protein>
<sequence>MGHEIEINDHFQIPGEASLPPDVLGELQSTMRLHSMTPQDLFYKWESYCIKMGPETKLNLDTARAFKKDVQDVLDTEVRNKIQIRGAEKRTVHATPRATANDSDVFGMLDSITPKTSYVSTKRKEIFETPAAKSARSTRKSSPSGDHTANGTIARFSERQNAGAVVETINGHLDSVRIPEVPYAEPRITVVANSDLSKFKYRPLAVHLSEASEILDDRIDGFTIAVQKHHKLDEGLFGNAASKSTNEIVAVGRIACDTPDAKLNAASMVIEASRRMGAGLRVPLKFGSKITAEFFPGQIVALRGTNTTGEYFTVSEVLDLPLQTLSGFSTSSINTVNERLGNSPLNLMISAGPYTADDNLEFEPLKELCTKASESSADVLILVGPFLDIEHPLLATGDFELPKGADIEPDVATLTDVFRVLVGGPIRQLSQENPSITILIVPSTRDAVNKHVSWPQAALDRKGLGLPGSKRAMCVPNPVTLTINDFVIGISAQDVLWDLRKEEANVGTPKESNLLTRLSQHVIHQNHFYPLFPPSNRATLPKPGYEGGMATGTPMDIAYLKLGEFPGIRPDLLVLPSALPPYLRATEDVFVVNPGTLSKRKGPGTYVQMSIHPRQLDETESSNPSVKVGSRLYDRARADVIRI</sequence>
<dbReference type="InterPro" id="IPR054300">
    <property type="entry name" value="OB_DPOA2"/>
</dbReference>
<keyword evidence="4 6" id="KW-0235">DNA replication</keyword>
<feature type="domain" description="DNA polymerase alpha subunit B OB" evidence="9">
    <location>
        <begin position="212"/>
        <end position="320"/>
    </location>
</feature>
<proteinExistence type="inferred from homology"/>
<evidence type="ECO:0000256" key="6">
    <source>
        <dbReference type="PIRNR" id="PIRNR018300"/>
    </source>
</evidence>
<dbReference type="InterPro" id="IPR016722">
    <property type="entry name" value="DNA_pol_alpha_bsu"/>
</dbReference>
<evidence type="ECO:0000256" key="1">
    <source>
        <dbReference type="ARBA" id="ARBA00004123"/>
    </source>
</evidence>
<feature type="domain" description="DNA polymerase alpha/delta/epsilon subunit B" evidence="8">
    <location>
        <begin position="348"/>
        <end position="582"/>
    </location>
</feature>
<dbReference type="FunFam" id="3.60.21.60:FF:000008">
    <property type="entry name" value="DNA polymerase alpha subunit B"/>
    <property type="match status" value="1"/>
</dbReference>
<evidence type="ECO:0000256" key="5">
    <source>
        <dbReference type="ARBA" id="ARBA00023242"/>
    </source>
</evidence>
<dbReference type="GO" id="GO:0006270">
    <property type="term" value="P:DNA replication initiation"/>
    <property type="evidence" value="ECO:0007669"/>
    <property type="project" value="TreeGrafter"/>
</dbReference>
<keyword evidence="5 6" id="KW-0539">Nucleus</keyword>
<dbReference type="Proteomes" id="UP000664169">
    <property type="component" value="Unassembled WGS sequence"/>
</dbReference>
<accession>A0A8H3FR66</accession>
<dbReference type="PANTHER" id="PTHR23061">
    <property type="entry name" value="DNA POLYMERASE 2 ALPHA 70 KDA SUBUNIT"/>
    <property type="match status" value="1"/>
</dbReference>
<feature type="region of interest" description="Disordered" evidence="7">
    <location>
        <begin position="129"/>
        <end position="151"/>
    </location>
</feature>
<dbReference type="FunFam" id="3.60.21.60:FF:000005">
    <property type="entry name" value="DNA polymerase alpha subunit B"/>
    <property type="match status" value="1"/>
</dbReference>
<evidence type="ECO:0000256" key="4">
    <source>
        <dbReference type="ARBA" id="ARBA00022705"/>
    </source>
</evidence>
<dbReference type="EMBL" id="CAJPDQ010000024">
    <property type="protein sequence ID" value="CAF9925776.1"/>
    <property type="molecule type" value="Genomic_DNA"/>
</dbReference>
<comment type="caution">
    <text evidence="10">The sequence shown here is derived from an EMBL/GenBank/DDBJ whole genome shotgun (WGS) entry which is preliminary data.</text>
</comment>
<evidence type="ECO:0000256" key="3">
    <source>
        <dbReference type="ARBA" id="ARBA00018596"/>
    </source>
</evidence>
<evidence type="ECO:0000313" key="11">
    <source>
        <dbReference type="Proteomes" id="UP000664169"/>
    </source>
</evidence>
<reference evidence="10" key="1">
    <citation type="submission" date="2021-03" db="EMBL/GenBank/DDBJ databases">
        <authorList>
            <person name="Tagirdzhanova G."/>
        </authorList>
    </citation>
    <scope>NUCLEOTIDE SEQUENCE</scope>
</reference>
<comment type="function">
    <text evidence="6">Accessory subunit of the DNA polymerase alpha complex (also known as the alpha DNA polymerase-primase complex) which plays an essential role in the initiation of DNA synthesis.</text>
</comment>
<feature type="compositionally biased region" description="Low complexity" evidence="7">
    <location>
        <begin position="130"/>
        <end position="144"/>
    </location>
</feature>
<dbReference type="Gene3D" id="3.60.21.60">
    <property type="match status" value="2"/>
</dbReference>
<dbReference type="GO" id="GO:0005658">
    <property type="term" value="C:alpha DNA polymerase:primase complex"/>
    <property type="evidence" value="ECO:0007669"/>
    <property type="project" value="TreeGrafter"/>
</dbReference>